<sequence length="28" mass="2991">MVAFLVSDRASYIVGAEHTIDGGIVRTI</sequence>
<gene>
    <name evidence="1" type="ORF">OW255_06775</name>
</gene>
<evidence type="ECO:0000313" key="2">
    <source>
        <dbReference type="Proteomes" id="UP001163115"/>
    </source>
</evidence>
<evidence type="ECO:0000313" key="1">
    <source>
        <dbReference type="EMBL" id="WAJ25980.1"/>
    </source>
</evidence>
<organism evidence="1 2">
    <name type="scientific">Lacrimispora xylanolytica</name>
    <dbReference type="NCBI Taxonomy" id="29375"/>
    <lineage>
        <taxon>Bacteria</taxon>
        <taxon>Bacillati</taxon>
        <taxon>Bacillota</taxon>
        <taxon>Clostridia</taxon>
        <taxon>Lachnospirales</taxon>
        <taxon>Lachnospiraceae</taxon>
        <taxon>Lacrimispora</taxon>
    </lineage>
</organism>
<dbReference type="SUPFAM" id="SSF51735">
    <property type="entry name" value="NAD(P)-binding Rossmann-fold domains"/>
    <property type="match status" value="1"/>
</dbReference>
<evidence type="ECO:0008006" key="3">
    <source>
        <dbReference type="Google" id="ProtNLM"/>
    </source>
</evidence>
<dbReference type="InterPro" id="IPR036291">
    <property type="entry name" value="NAD(P)-bd_dom_sf"/>
</dbReference>
<accession>A0ABY7AGX4</accession>
<reference evidence="1" key="1">
    <citation type="submission" date="2022-11" db="EMBL/GenBank/DDBJ databases">
        <title>Lacrimispora xylanolytica sy1, complete genome.</title>
        <authorList>
            <person name="Choi S."/>
        </authorList>
    </citation>
    <scope>NUCLEOTIDE SEQUENCE</scope>
    <source>
        <strain evidence="1">Sy1</strain>
    </source>
</reference>
<dbReference type="Proteomes" id="UP001163115">
    <property type="component" value="Chromosome"/>
</dbReference>
<keyword evidence="2" id="KW-1185">Reference proteome</keyword>
<dbReference type="RefSeq" id="WP_268116580.1">
    <property type="nucleotide sequence ID" value="NZ_CP113524.1"/>
</dbReference>
<dbReference type="EMBL" id="CP113524">
    <property type="protein sequence ID" value="WAJ25980.1"/>
    <property type="molecule type" value="Genomic_DNA"/>
</dbReference>
<name>A0ABY7AGX4_9FIRM</name>
<proteinExistence type="predicted"/>
<protein>
    <recommendedName>
        <fullName evidence="3">Enoyl-ACP reductase-like protein</fullName>
    </recommendedName>
</protein>